<comment type="caution">
    <text evidence="5">The sequence shown here is derived from an EMBL/GenBank/DDBJ whole genome shotgun (WGS) entry which is preliminary data.</text>
</comment>
<dbReference type="InterPro" id="IPR000835">
    <property type="entry name" value="HTH_MarR-typ"/>
</dbReference>
<dbReference type="RefSeq" id="WP_344301792.1">
    <property type="nucleotide sequence ID" value="NZ_BAAAQQ010000002.1"/>
</dbReference>
<dbReference type="Proteomes" id="UP001500575">
    <property type="component" value="Unassembled WGS sequence"/>
</dbReference>
<dbReference type="PANTHER" id="PTHR42756:SF1">
    <property type="entry name" value="TRANSCRIPTIONAL REPRESSOR OF EMRAB OPERON"/>
    <property type="match status" value="1"/>
</dbReference>
<evidence type="ECO:0000259" key="4">
    <source>
        <dbReference type="PROSITE" id="PS50995"/>
    </source>
</evidence>
<keyword evidence="2" id="KW-0238">DNA-binding</keyword>
<evidence type="ECO:0000313" key="5">
    <source>
        <dbReference type="EMBL" id="GAA2114440.1"/>
    </source>
</evidence>
<dbReference type="InterPro" id="IPR036390">
    <property type="entry name" value="WH_DNA-bd_sf"/>
</dbReference>
<accession>A0ABP5JCA6</accession>
<dbReference type="Pfam" id="PF12802">
    <property type="entry name" value="MarR_2"/>
    <property type="match status" value="1"/>
</dbReference>
<dbReference type="SUPFAM" id="SSF46785">
    <property type="entry name" value="Winged helix' DNA-binding domain"/>
    <property type="match status" value="1"/>
</dbReference>
<keyword evidence="6" id="KW-1185">Reference proteome</keyword>
<protein>
    <submittedName>
        <fullName evidence="5">MarR family transcriptional regulator</fullName>
    </submittedName>
</protein>
<feature type="domain" description="HTH marR-type" evidence="4">
    <location>
        <begin position="26"/>
        <end position="161"/>
    </location>
</feature>
<evidence type="ECO:0000256" key="3">
    <source>
        <dbReference type="ARBA" id="ARBA00023163"/>
    </source>
</evidence>
<evidence type="ECO:0000313" key="6">
    <source>
        <dbReference type="Proteomes" id="UP001500575"/>
    </source>
</evidence>
<sequence>MKPPRDHVDQVMEQWARERPDLDVSPQGVIGRLHRVAAALTEELVEVYSRFGLGEGEFDVLATLRRSGAPYELTPTQLGLSTMVSSGAISKRVDRCVQQGWVSRRVAETDGRSRVVGLTDQGKRLIDEAFTAHIANEHRLVGKLSARQQDTLAAVLAVWGRTLGA</sequence>
<name>A0ABP5JCA6_9ACTN</name>
<dbReference type="PANTHER" id="PTHR42756">
    <property type="entry name" value="TRANSCRIPTIONAL REGULATOR, MARR"/>
    <property type="match status" value="1"/>
</dbReference>
<keyword evidence="1" id="KW-0805">Transcription regulation</keyword>
<proteinExistence type="predicted"/>
<organism evidence="5 6">
    <name type="scientific">Nocardioides bigeumensis</name>
    <dbReference type="NCBI Taxonomy" id="433657"/>
    <lineage>
        <taxon>Bacteria</taxon>
        <taxon>Bacillati</taxon>
        <taxon>Actinomycetota</taxon>
        <taxon>Actinomycetes</taxon>
        <taxon>Propionibacteriales</taxon>
        <taxon>Nocardioidaceae</taxon>
        <taxon>Nocardioides</taxon>
    </lineage>
</organism>
<evidence type="ECO:0000256" key="2">
    <source>
        <dbReference type="ARBA" id="ARBA00023125"/>
    </source>
</evidence>
<dbReference type="SMART" id="SM00347">
    <property type="entry name" value="HTH_MARR"/>
    <property type="match status" value="1"/>
</dbReference>
<dbReference type="PROSITE" id="PS50995">
    <property type="entry name" value="HTH_MARR_2"/>
    <property type="match status" value="1"/>
</dbReference>
<dbReference type="InterPro" id="IPR036388">
    <property type="entry name" value="WH-like_DNA-bd_sf"/>
</dbReference>
<dbReference type="PRINTS" id="PR00598">
    <property type="entry name" value="HTHMARR"/>
</dbReference>
<evidence type="ECO:0000256" key="1">
    <source>
        <dbReference type="ARBA" id="ARBA00023015"/>
    </source>
</evidence>
<keyword evidence="3" id="KW-0804">Transcription</keyword>
<dbReference type="Gene3D" id="1.10.10.10">
    <property type="entry name" value="Winged helix-like DNA-binding domain superfamily/Winged helix DNA-binding domain"/>
    <property type="match status" value="1"/>
</dbReference>
<gene>
    <name evidence="5" type="ORF">GCM10009843_02880</name>
</gene>
<reference evidence="6" key="1">
    <citation type="journal article" date="2019" name="Int. J. Syst. Evol. Microbiol.">
        <title>The Global Catalogue of Microorganisms (GCM) 10K type strain sequencing project: providing services to taxonomists for standard genome sequencing and annotation.</title>
        <authorList>
            <consortium name="The Broad Institute Genomics Platform"/>
            <consortium name="The Broad Institute Genome Sequencing Center for Infectious Disease"/>
            <person name="Wu L."/>
            <person name="Ma J."/>
        </authorList>
    </citation>
    <scope>NUCLEOTIDE SEQUENCE [LARGE SCALE GENOMIC DNA]</scope>
    <source>
        <strain evidence="6">JCM 16021</strain>
    </source>
</reference>
<dbReference type="EMBL" id="BAAAQQ010000002">
    <property type="protein sequence ID" value="GAA2114440.1"/>
    <property type="molecule type" value="Genomic_DNA"/>
</dbReference>